<dbReference type="PROSITE" id="PS51012">
    <property type="entry name" value="ABC_TM2"/>
    <property type="match status" value="1"/>
</dbReference>
<evidence type="ECO:0000313" key="9">
    <source>
        <dbReference type="Proteomes" id="UP001500363"/>
    </source>
</evidence>
<keyword evidence="4 6" id="KW-0472">Membrane</keyword>
<evidence type="ECO:0000256" key="5">
    <source>
        <dbReference type="ARBA" id="ARBA00023251"/>
    </source>
</evidence>
<comment type="caution">
    <text evidence="8">The sequence shown here is derived from an EMBL/GenBank/DDBJ whole genome shotgun (WGS) entry which is preliminary data.</text>
</comment>
<comment type="subcellular location">
    <subcellularLocation>
        <location evidence="6">Cell membrane</location>
        <topology evidence="6">Multi-pass membrane protein</topology>
    </subcellularLocation>
    <subcellularLocation>
        <location evidence="1">Membrane</location>
        <topology evidence="1">Multi-pass membrane protein</topology>
    </subcellularLocation>
</comment>
<evidence type="ECO:0000313" key="8">
    <source>
        <dbReference type="EMBL" id="GAA1539428.1"/>
    </source>
</evidence>
<feature type="transmembrane region" description="Helical" evidence="6">
    <location>
        <begin position="113"/>
        <end position="138"/>
    </location>
</feature>
<evidence type="ECO:0000256" key="1">
    <source>
        <dbReference type="ARBA" id="ARBA00004141"/>
    </source>
</evidence>
<dbReference type="PANTHER" id="PTHR43229:SF2">
    <property type="entry name" value="NODULATION PROTEIN J"/>
    <property type="match status" value="1"/>
</dbReference>
<dbReference type="InterPro" id="IPR013525">
    <property type="entry name" value="ABC2_TM"/>
</dbReference>
<evidence type="ECO:0000256" key="6">
    <source>
        <dbReference type="RuleBase" id="RU361157"/>
    </source>
</evidence>
<feature type="transmembrane region" description="Helical" evidence="6">
    <location>
        <begin position="239"/>
        <end position="257"/>
    </location>
</feature>
<comment type="similarity">
    <text evidence="6">Belongs to the ABC-2 integral membrane protein family.</text>
</comment>
<keyword evidence="6" id="KW-1003">Cell membrane</keyword>
<evidence type="ECO:0000256" key="3">
    <source>
        <dbReference type="ARBA" id="ARBA00022989"/>
    </source>
</evidence>
<feature type="transmembrane region" description="Helical" evidence="6">
    <location>
        <begin position="30"/>
        <end position="50"/>
    </location>
</feature>
<dbReference type="Pfam" id="PF01061">
    <property type="entry name" value="ABC2_membrane"/>
    <property type="match status" value="1"/>
</dbReference>
<dbReference type="EMBL" id="BAAANC010000002">
    <property type="protein sequence ID" value="GAA1539428.1"/>
    <property type="molecule type" value="Genomic_DNA"/>
</dbReference>
<dbReference type="InterPro" id="IPR047817">
    <property type="entry name" value="ABC2_TM_bact-type"/>
</dbReference>
<feature type="transmembrane region" description="Helical" evidence="6">
    <location>
        <begin position="150"/>
        <end position="172"/>
    </location>
</feature>
<protein>
    <recommendedName>
        <fullName evidence="6">Transport permease protein</fullName>
    </recommendedName>
</protein>
<keyword evidence="3 6" id="KW-1133">Transmembrane helix</keyword>
<evidence type="ECO:0000256" key="4">
    <source>
        <dbReference type="ARBA" id="ARBA00023136"/>
    </source>
</evidence>
<dbReference type="InterPro" id="IPR051784">
    <property type="entry name" value="Nod_factor_ABC_transporter"/>
</dbReference>
<dbReference type="PANTHER" id="PTHR43229">
    <property type="entry name" value="NODULATION PROTEIN J"/>
    <property type="match status" value="1"/>
</dbReference>
<keyword evidence="6" id="KW-0813">Transport</keyword>
<sequence length="267" mass="28507">MSTTTVQTSGHPLADTATMLRRNLRHQQRYPGMTLSTLISPVIMLLLFGLVFGKTFQAGIGGAGFDYLDFLVPGLLLVTLGSGTVPTAVAVCTDMTEGIVARFRTMAIFRPSVLSGHVIGSLLQTLVSVALLIGVGLLMGFRPTASFGEWLLATALIVGTAVALTWLAVALGLTSKTPEAASNVVLPFSLILPFLSSTFVPIESMPSGIRWFAEYQPYTPIIETLRGLLIGTPYSASDAWLAAVWCVVVTLGGYFWSRRSYNRGTAA</sequence>
<dbReference type="Proteomes" id="UP001500363">
    <property type="component" value="Unassembled WGS sequence"/>
</dbReference>
<name>A0ABN2BGN1_9ACTN</name>
<keyword evidence="9" id="KW-1185">Reference proteome</keyword>
<organism evidence="8 9">
    <name type="scientific">Kribbella lupini</name>
    <dbReference type="NCBI Taxonomy" id="291602"/>
    <lineage>
        <taxon>Bacteria</taxon>
        <taxon>Bacillati</taxon>
        <taxon>Actinomycetota</taxon>
        <taxon>Actinomycetes</taxon>
        <taxon>Propionibacteriales</taxon>
        <taxon>Kribbellaceae</taxon>
        <taxon>Kribbella</taxon>
    </lineage>
</organism>
<dbReference type="InterPro" id="IPR000412">
    <property type="entry name" value="ABC_2_transport"/>
</dbReference>
<keyword evidence="5" id="KW-0046">Antibiotic resistance</keyword>
<proteinExistence type="inferred from homology"/>
<accession>A0ABN2BGN1</accession>
<feature type="transmembrane region" description="Helical" evidence="6">
    <location>
        <begin position="184"/>
        <end position="202"/>
    </location>
</feature>
<feature type="transmembrane region" description="Helical" evidence="6">
    <location>
        <begin position="70"/>
        <end position="92"/>
    </location>
</feature>
<keyword evidence="2 6" id="KW-0812">Transmembrane</keyword>
<reference evidence="8 9" key="1">
    <citation type="journal article" date="2019" name="Int. J. Syst. Evol. Microbiol.">
        <title>The Global Catalogue of Microorganisms (GCM) 10K type strain sequencing project: providing services to taxonomists for standard genome sequencing and annotation.</title>
        <authorList>
            <consortium name="The Broad Institute Genomics Platform"/>
            <consortium name="The Broad Institute Genome Sequencing Center for Infectious Disease"/>
            <person name="Wu L."/>
            <person name="Ma J."/>
        </authorList>
    </citation>
    <scope>NUCLEOTIDE SEQUENCE [LARGE SCALE GENOMIC DNA]</scope>
    <source>
        <strain evidence="8 9">JCM 14303</strain>
    </source>
</reference>
<gene>
    <name evidence="8" type="ORF">GCM10009741_47710</name>
</gene>
<evidence type="ECO:0000259" key="7">
    <source>
        <dbReference type="PROSITE" id="PS51012"/>
    </source>
</evidence>
<dbReference type="PIRSF" id="PIRSF006648">
    <property type="entry name" value="DrrB"/>
    <property type="match status" value="1"/>
</dbReference>
<evidence type="ECO:0000256" key="2">
    <source>
        <dbReference type="ARBA" id="ARBA00022692"/>
    </source>
</evidence>
<feature type="domain" description="ABC transmembrane type-2" evidence="7">
    <location>
        <begin position="32"/>
        <end position="259"/>
    </location>
</feature>